<feature type="region of interest" description="Disordered" evidence="1">
    <location>
        <begin position="1258"/>
        <end position="1305"/>
    </location>
</feature>
<feature type="region of interest" description="Disordered" evidence="1">
    <location>
        <begin position="651"/>
        <end position="707"/>
    </location>
</feature>
<feature type="compositionally biased region" description="Low complexity" evidence="1">
    <location>
        <begin position="853"/>
        <end position="862"/>
    </location>
</feature>
<feature type="compositionally biased region" description="Polar residues" evidence="1">
    <location>
        <begin position="235"/>
        <end position="246"/>
    </location>
</feature>
<feature type="compositionally biased region" description="Low complexity" evidence="1">
    <location>
        <begin position="682"/>
        <end position="693"/>
    </location>
</feature>
<feature type="region of interest" description="Disordered" evidence="1">
    <location>
        <begin position="1"/>
        <end position="27"/>
    </location>
</feature>
<protein>
    <submittedName>
        <fullName evidence="2">Uncharacterized protein</fullName>
    </submittedName>
</protein>
<feature type="compositionally biased region" description="Polar residues" evidence="1">
    <location>
        <begin position="886"/>
        <end position="901"/>
    </location>
</feature>
<dbReference type="VEuPathDB" id="VectorBase:AATE011400"/>
<feature type="compositionally biased region" description="Basic residues" evidence="1">
    <location>
        <begin position="224"/>
        <end position="233"/>
    </location>
</feature>
<feature type="region of interest" description="Disordered" evidence="1">
    <location>
        <begin position="454"/>
        <end position="506"/>
    </location>
</feature>
<feature type="compositionally biased region" description="Basic residues" evidence="1">
    <location>
        <begin position="1284"/>
        <end position="1298"/>
    </location>
</feature>
<proteinExistence type="predicted"/>
<feature type="region of interest" description="Disordered" evidence="1">
    <location>
        <begin position="796"/>
        <end position="817"/>
    </location>
</feature>
<feature type="compositionally biased region" description="Polar residues" evidence="1">
    <location>
        <begin position="807"/>
        <end position="817"/>
    </location>
</feature>
<feature type="compositionally biased region" description="Acidic residues" evidence="1">
    <location>
        <begin position="1052"/>
        <end position="1061"/>
    </location>
</feature>
<organism evidence="2">
    <name type="scientific">Anopheles atroparvus</name>
    <name type="common">European mosquito</name>
    <dbReference type="NCBI Taxonomy" id="41427"/>
    <lineage>
        <taxon>Eukaryota</taxon>
        <taxon>Metazoa</taxon>
        <taxon>Ecdysozoa</taxon>
        <taxon>Arthropoda</taxon>
        <taxon>Hexapoda</taxon>
        <taxon>Insecta</taxon>
        <taxon>Pterygota</taxon>
        <taxon>Neoptera</taxon>
        <taxon>Endopterygota</taxon>
        <taxon>Diptera</taxon>
        <taxon>Nematocera</taxon>
        <taxon>Culicoidea</taxon>
        <taxon>Culicidae</taxon>
        <taxon>Anophelinae</taxon>
        <taxon>Anopheles</taxon>
    </lineage>
</organism>
<accession>A0A182J4W1</accession>
<feature type="region of interest" description="Disordered" evidence="1">
    <location>
        <begin position="106"/>
        <end position="137"/>
    </location>
</feature>
<feature type="compositionally biased region" description="Polar residues" evidence="1">
    <location>
        <begin position="181"/>
        <end position="190"/>
    </location>
</feature>
<feature type="compositionally biased region" description="Low complexity" evidence="1">
    <location>
        <begin position="1126"/>
        <end position="1137"/>
    </location>
</feature>
<feature type="region of interest" description="Disordered" evidence="1">
    <location>
        <begin position="1047"/>
        <end position="1069"/>
    </location>
</feature>
<feature type="region of interest" description="Disordered" evidence="1">
    <location>
        <begin position="164"/>
        <end position="207"/>
    </location>
</feature>
<dbReference type="EnsemblMetazoa" id="AATE011400-RA">
    <property type="protein sequence ID" value="AATE011400-PA.1"/>
    <property type="gene ID" value="AATE011400"/>
</dbReference>
<feature type="compositionally biased region" description="Pro residues" evidence="1">
    <location>
        <begin position="420"/>
        <end position="429"/>
    </location>
</feature>
<feature type="region of interest" description="Disordered" evidence="1">
    <location>
        <begin position="835"/>
        <end position="874"/>
    </location>
</feature>
<reference evidence="2" key="1">
    <citation type="submission" date="2022-08" db="UniProtKB">
        <authorList>
            <consortium name="EnsemblMetazoa"/>
        </authorList>
    </citation>
    <scope>IDENTIFICATION</scope>
    <source>
        <strain evidence="2">EBRO</strain>
    </source>
</reference>
<feature type="region of interest" description="Disordered" evidence="1">
    <location>
        <begin position="886"/>
        <end position="906"/>
    </location>
</feature>
<feature type="compositionally biased region" description="Acidic residues" evidence="1">
    <location>
        <begin position="1258"/>
        <end position="1279"/>
    </location>
</feature>
<sequence length="1329" mass="144971">MKKPPTATGDASVGNDRSHPNVTHIASRPRRASRLCLDYAALAKLGEIVETKPRDIGPKSADVRSAGQSFNLIPCKVVVERLPLANLRLGGRLDFVDLPGHSARKTNSRIKSTVPSDLPPERFSNVTKRTKPRRTGVKAVKENVAAEKQRHTISIVEESHGSIITLDESTDSSKVLRQRRNTQNSTTENGPSPVRRGTTRNKNTTSEVVVLDKELEVRSSTVLIKRKRGRPPKRQNVSTGPGSSDVSPPKKVPEHPVSLIELSLGPDEGTVEVNAQPAVQVAETAPEIDGAVVSHQTSSKQPINNPFRAIIVEVKRIVPALTEVGLTRLKYPELEATPQEPKRSSAVPAGVEKRPTTILPTRRPSRLTLSTKPQIVVSAPIAEDPDPAAPELEGPPKVDANSNNLLQPGVSGKRGAFNKKPPPLKPPFSLPLLIEEEGEGEGSGDVYEFLSLSQTSGEGVSSRKKRGRKSKQTGEKKQPVGRPAKKKPTALRAATRKASRNPFGCNGKQLARTIRNIGGGRVKSPTTTAGRYVVNLDLPETPREPASSVGQRHIIGGGGGDAFNDFPFEAAPPSVPLRASNPTVERLKNGSALMLHHASTPINRPGLLATPETPPVDKPASPWRLQDDTIVPRTAYMPRNRDMLPSYESLASEAENNLPRTSFTAPPSLVTERRKPPPQRNSSVDTSTSSTGSPPVRTAGGTNFPGGIISEKNFREIERMYGELEATSELSRNLISSMRRYKATLANNPNSPPPDWQEYESNMRGACAKLRQWYERSIQSMNRSIRIINRMHQAINNRPAGRPPPLSTDQQRTMETLSHSTDRFRTLIDELQVAMNDSNLDNRTPPSSSTKRAGGAVVAKAGQSKPPPPLAPVKPADQLTQVALNDSNLENRSPPSASTTKPADDAAVATVSQSKRARLAPVNPVQQPTQVADIIELPNRTNGAPRKPLMALNFVPLPQRSSPLLSPLAKTDAPVPLAKAAIQLPDPEGNLRRELQYDQTAKESMASSTVTIVEPPPVELGEPGERNESIPAEQVPEVGANEVVEMNRSDDQPDEHDDADAVDNGGSERDLFGFEEDISVESSQVVTQVTLPMPLNISAETLKRRLQRAKRLIPKRSIFRKQLPNGAAGPSSRSSGPTRLPVARLRVFSSPTKRPHTLREFIASTPRSDMSLLAVPKVSAALSTSTAPPLEAPDVSAIEGNETVVGERPEQSSAVPEVVLFDTPEESKINRSAHQRTYARIPKRRKKINIYLANVGLDDSEDDDEDEDDPLELSSDTESEETKKRKKKAAKKKTRRKPKPVEETREFKEFVEEFNSMCEEVNRFEVIIE</sequence>
<feature type="region of interest" description="Disordered" evidence="1">
    <location>
        <begin position="378"/>
        <end position="430"/>
    </location>
</feature>
<feature type="compositionally biased region" description="Polar residues" evidence="1">
    <location>
        <begin position="654"/>
        <end position="665"/>
    </location>
</feature>
<feature type="region of interest" description="Disordered" evidence="1">
    <location>
        <begin position="222"/>
        <end position="254"/>
    </location>
</feature>
<feature type="region of interest" description="Disordered" evidence="1">
    <location>
        <begin position="603"/>
        <end position="624"/>
    </location>
</feature>
<evidence type="ECO:0000256" key="1">
    <source>
        <dbReference type="SAM" id="MobiDB-lite"/>
    </source>
</evidence>
<feature type="compositionally biased region" description="Basic residues" evidence="1">
    <location>
        <begin position="483"/>
        <end position="499"/>
    </location>
</feature>
<feature type="region of interest" description="Disordered" evidence="1">
    <location>
        <begin position="1118"/>
        <end position="1140"/>
    </location>
</feature>
<evidence type="ECO:0000313" key="2">
    <source>
        <dbReference type="EnsemblMetazoa" id="AATE011400-PA.1"/>
    </source>
</evidence>
<name>A0A182J4W1_ANOAO</name>
<feature type="compositionally biased region" description="Polar residues" evidence="1">
    <location>
        <begin position="835"/>
        <end position="851"/>
    </location>
</feature>
<feature type="compositionally biased region" description="Basic residues" evidence="1">
    <location>
        <begin position="462"/>
        <end position="471"/>
    </location>
</feature>